<dbReference type="InterPro" id="IPR044946">
    <property type="entry name" value="Restrct_endonuc_typeI_TRD_sf"/>
</dbReference>
<dbReference type="REBASE" id="500630">
    <property type="entry name" value="S.BspS2112ORF2115P"/>
</dbReference>
<evidence type="ECO:0000256" key="2">
    <source>
        <dbReference type="ARBA" id="ARBA00022747"/>
    </source>
</evidence>
<keyword evidence="2" id="KW-0680">Restriction system</keyword>
<dbReference type="Pfam" id="PF01420">
    <property type="entry name" value="Methylase_S"/>
    <property type="match status" value="1"/>
</dbReference>
<dbReference type="RefSeq" id="WP_215614274.1">
    <property type="nucleotide sequence ID" value="NZ_CP076135.1"/>
</dbReference>
<feature type="domain" description="Type I restriction modification DNA specificity" evidence="4">
    <location>
        <begin position="155"/>
        <end position="190"/>
    </location>
</feature>
<dbReference type="GO" id="GO:0009307">
    <property type="term" value="P:DNA restriction-modification system"/>
    <property type="evidence" value="ECO:0007669"/>
    <property type="project" value="UniProtKB-KW"/>
</dbReference>
<comment type="similarity">
    <text evidence="1">Belongs to the type-I restriction system S methylase family.</text>
</comment>
<organism evidence="5 6">
    <name type="scientific">Bradyrhizobium sediminis</name>
    <dbReference type="NCBI Taxonomy" id="2840469"/>
    <lineage>
        <taxon>Bacteria</taxon>
        <taxon>Pseudomonadati</taxon>
        <taxon>Pseudomonadota</taxon>
        <taxon>Alphaproteobacteria</taxon>
        <taxon>Hyphomicrobiales</taxon>
        <taxon>Nitrobacteraceae</taxon>
        <taxon>Bradyrhizobium</taxon>
    </lineage>
</organism>
<dbReference type="InterPro" id="IPR051212">
    <property type="entry name" value="Type-I_RE_S_subunit"/>
</dbReference>
<evidence type="ECO:0000313" key="6">
    <source>
        <dbReference type="Proteomes" id="UP000680805"/>
    </source>
</evidence>
<sequence>MSQANGVERRGFAVWWADLDRWSVNSLRTTVWHWPREVVRPLSEAIERSVEPVDKRQFELRPEHFISIRFSGEIEPRDLHGKSEFKGALFFASPGDIVYSKIDVRNGAIGIVPETVVRAVVTSEFPVYHIKENVALRDYVQIVFRTSTFRSIINRMVSGASGRKRVQPEDLENVPIPLPSKSEQEKIVAFWREAQGALMEARGRLDSIVASLNQQLWSIYQTATSVDMLAQRSFSLEWKDMDQWDGKSARAVAYRLACPNFTPLSEIAEEISDLVRPWEDPDKEWPVFGVNNTEGVFFSHNQKGSDFNAPYKRIRKNWFFHNPTRANVGSLGVVSDVPDDALTSPEYQVWRLTDETPVGYIATLINTQFFLKLVDVHRVGGVKQRLYAESLLRIVVPPVSRSIQEEIAKARSSALVSIKEAKLRLLEAESELEKIVLGIKSI</sequence>
<dbReference type="AlphaFoldDB" id="A0A975RS88"/>
<evidence type="ECO:0000256" key="1">
    <source>
        <dbReference type="ARBA" id="ARBA00010923"/>
    </source>
</evidence>
<dbReference type="Gene3D" id="3.90.220.20">
    <property type="entry name" value="DNA methylase specificity domains"/>
    <property type="match status" value="2"/>
</dbReference>
<reference evidence="5" key="1">
    <citation type="submission" date="2021-06" db="EMBL/GenBank/DDBJ databases">
        <title>Bradyrhizobium sp. S2-11-2 Genome sequencing.</title>
        <authorList>
            <person name="Jin L."/>
        </authorList>
    </citation>
    <scope>NUCLEOTIDE SEQUENCE</scope>
    <source>
        <strain evidence="5">S2-11-2</strain>
    </source>
</reference>
<proteinExistence type="inferred from homology"/>
<keyword evidence="5" id="KW-0540">Nuclease</keyword>
<dbReference type="Proteomes" id="UP000680805">
    <property type="component" value="Chromosome"/>
</dbReference>
<accession>A0A975RS88</accession>
<evidence type="ECO:0000259" key="4">
    <source>
        <dbReference type="Pfam" id="PF01420"/>
    </source>
</evidence>
<dbReference type="SUPFAM" id="SSF116734">
    <property type="entry name" value="DNA methylase specificity domain"/>
    <property type="match status" value="2"/>
</dbReference>
<dbReference type="PANTHER" id="PTHR43140:SF1">
    <property type="entry name" value="TYPE I RESTRICTION ENZYME ECOKI SPECIFICITY SUBUNIT"/>
    <property type="match status" value="1"/>
</dbReference>
<dbReference type="GO" id="GO:0003677">
    <property type="term" value="F:DNA binding"/>
    <property type="evidence" value="ECO:0007669"/>
    <property type="project" value="UniProtKB-KW"/>
</dbReference>
<keyword evidence="3" id="KW-0238">DNA-binding</keyword>
<evidence type="ECO:0000313" key="5">
    <source>
        <dbReference type="EMBL" id="QWG18717.1"/>
    </source>
</evidence>
<evidence type="ECO:0000256" key="3">
    <source>
        <dbReference type="ARBA" id="ARBA00023125"/>
    </source>
</evidence>
<dbReference type="EMBL" id="CP076135">
    <property type="protein sequence ID" value="QWG18717.1"/>
    <property type="molecule type" value="Genomic_DNA"/>
</dbReference>
<dbReference type="InterPro" id="IPR000055">
    <property type="entry name" value="Restrct_endonuc_typeI_TRD"/>
</dbReference>
<dbReference type="KEGG" id="bsei:KMZ68_02120"/>
<keyword evidence="5" id="KW-0378">Hydrolase</keyword>
<gene>
    <name evidence="5" type="ORF">KMZ68_02120</name>
</gene>
<dbReference type="PANTHER" id="PTHR43140">
    <property type="entry name" value="TYPE-1 RESTRICTION ENZYME ECOKI SPECIFICITY PROTEIN"/>
    <property type="match status" value="1"/>
</dbReference>
<protein>
    <submittedName>
        <fullName evidence="5">Restriction endonuclease subunit S</fullName>
    </submittedName>
</protein>
<keyword evidence="5" id="KW-0255">Endonuclease</keyword>
<dbReference type="GO" id="GO:0004519">
    <property type="term" value="F:endonuclease activity"/>
    <property type="evidence" value="ECO:0007669"/>
    <property type="project" value="UniProtKB-KW"/>
</dbReference>
<name>A0A975RS88_9BRAD</name>